<keyword evidence="4" id="KW-0472">Membrane</keyword>
<keyword evidence="2" id="KW-0328">Glycosyltransferase</keyword>
<dbReference type="EMBL" id="BMKN01000002">
    <property type="protein sequence ID" value="GGE59063.1"/>
    <property type="molecule type" value="Genomic_DNA"/>
</dbReference>
<dbReference type="PANTHER" id="PTHR43630:SF1">
    <property type="entry name" value="POLY-BETA-1,6-N-ACETYL-D-GLUCOSAMINE SYNTHASE"/>
    <property type="match status" value="1"/>
</dbReference>
<feature type="transmembrane region" description="Helical" evidence="4">
    <location>
        <begin position="673"/>
        <end position="695"/>
    </location>
</feature>
<evidence type="ECO:0000256" key="1">
    <source>
        <dbReference type="ARBA" id="ARBA00006739"/>
    </source>
</evidence>
<dbReference type="InterPro" id="IPR029070">
    <property type="entry name" value="Chitinase_insertion_sf"/>
</dbReference>
<dbReference type="SUPFAM" id="SSF53448">
    <property type="entry name" value="Nucleotide-diphospho-sugar transferases"/>
    <property type="match status" value="1"/>
</dbReference>
<dbReference type="Gene3D" id="3.20.20.80">
    <property type="entry name" value="Glycosidases"/>
    <property type="match status" value="1"/>
</dbReference>
<reference evidence="5" key="2">
    <citation type="submission" date="2020-09" db="EMBL/GenBank/DDBJ databases">
        <authorList>
            <person name="Sun Q."/>
            <person name="Zhou Y."/>
        </authorList>
    </citation>
    <scope>NUCLEOTIDE SEQUENCE</scope>
    <source>
        <strain evidence="5">CGMCC 1.16012</strain>
    </source>
</reference>
<dbReference type="Pfam" id="PF13641">
    <property type="entry name" value="Glyco_tranf_2_3"/>
    <property type="match status" value="1"/>
</dbReference>
<comment type="similarity">
    <text evidence="1">Belongs to the glycosyltransferase 2 family.</text>
</comment>
<dbReference type="Gene3D" id="3.90.550.10">
    <property type="entry name" value="Spore Coat Polysaccharide Biosynthesis Protein SpsA, Chain A"/>
    <property type="match status" value="1"/>
</dbReference>
<evidence type="ECO:0000256" key="3">
    <source>
        <dbReference type="ARBA" id="ARBA00022679"/>
    </source>
</evidence>
<evidence type="ECO:0008006" key="7">
    <source>
        <dbReference type="Google" id="ProtNLM"/>
    </source>
</evidence>
<accession>A0A917ALI6</accession>
<dbReference type="Proteomes" id="UP000606730">
    <property type="component" value="Unassembled WGS sequence"/>
</dbReference>
<dbReference type="SUPFAM" id="SSF88713">
    <property type="entry name" value="Glycoside hydrolase/deacetylase"/>
    <property type="match status" value="1"/>
</dbReference>
<evidence type="ECO:0000313" key="5">
    <source>
        <dbReference type="EMBL" id="GGE59063.1"/>
    </source>
</evidence>
<feature type="transmembrane region" description="Helical" evidence="4">
    <location>
        <begin position="964"/>
        <end position="987"/>
    </location>
</feature>
<dbReference type="Gene3D" id="3.20.20.370">
    <property type="entry name" value="Glycoside hydrolase/deacetylase"/>
    <property type="match status" value="1"/>
</dbReference>
<organism evidence="5 6">
    <name type="scientific">Actibacterium pelagium</name>
    <dbReference type="NCBI Taxonomy" id="2029103"/>
    <lineage>
        <taxon>Bacteria</taxon>
        <taxon>Pseudomonadati</taxon>
        <taxon>Pseudomonadota</taxon>
        <taxon>Alphaproteobacteria</taxon>
        <taxon>Rhodobacterales</taxon>
        <taxon>Roseobacteraceae</taxon>
        <taxon>Actibacterium</taxon>
    </lineage>
</organism>
<keyword evidence="3" id="KW-0808">Transferase</keyword>
<evidence type="ECO:0000313" key="6">
    <source>
        <dbReference type="Proteomes" id="UP000606730"/>
    </source>
</evidence>
<dbReference type="InterPro" id="IPR011330">
    <property type="entry name" value="Glyco_hydro/deAcase_b/a-brl"/>
</dbReference>
<feature type="transmembrane region" description="Helical" evidence="4">
    <location>
        <begin position="999"/>
        <end position="1020"/>
    </location>
</feature>
<comment type="caution">
    <text evidence="5">The sequence shown here is derived from an EMBL/GenBank/DDBJ whole genome shotgun (WGS) entry which is preliminary data.</text>
</comment>
<evidence type="ECO:0000256" key="4">
    <source>
        <dbReference type="SAM" id="Phobius"/>
    </source>
</evidence>
<gene>
    <name evidence="5" type="ORF">GCM10011517_28470</name>
</gene>
<feature type="transmembrane region" description="Helical" evidence="4">
    <location>
        <begin position="1026"/>
        <end position="1045"/>
    </location>
</feature>
<dbReference type="GO" id="GO:0005975">
    <property type="term" value="P:carbohydrate metabolic process"/>
    <property type="evidence" value="ECO:0007669"/>
    <property type="project" value="InterPro"/>
</dbReference>
<evidence type="ECO:0000256" key="2">
    <source>
        <dbReference type="ARBA" id="ARBA00022676"/>
    </source>
</evidence>
<protein>
    <recommendedName>
        <fullName evidence="7">Glycosyltransferase</fullName>
    </recommendedName>
</protein>
<dbReference type="CDD" id="cd06423">
    <property type="entry name" value="CESA_like"/>
    <property type="match status" value="1"/>
</dbReference>
<dbReference type="PANTHER" id="PTHR43630">
    <property type="entry name" value="POLY-BETA-1,6-N-ACETYL-D-GLUCOSAMINE SYNTHASE"/>
    <property type="match status" value="1"/>
</dbReference>
<name>A0A917ALI6_9RHOB</name>
<dbReference type="AlphaFoldDB" id="A0A917ALI6"/>
<reference evidence="5" key="1">
    <citation type="journal article" date="2014" name="Int. J. Syst. Evol. Microbiol.">
        <title>Complete genome sequence of Corynebacterium casei LMG S-19264T (=DSM 44701T), isolated from a smear-ripened cheese.</title>
        <authorList>
            <consortium name="US DOE Joint Genome Institute (JGI-PGF)"/>
            <person name="Walter F."/>
            <person name="Albersmeier A."/>
            <person name="Kalinowski J."/>
            <person name="Ruckert C."/>
        </authorList>
    </citation>
    <scope>NUCLEOTIDE SEQUENCE</scope>
    <source>
        <strain evidence="5">CGMCC 1.16012</strain>
    </source>
</reference>
<keyword evidence="4" id="KW-1133">Transmembrane helix</keyword>
<dbReference type="InterPro" id="IPR029044">
    <property type="entry name" value="Nucleotide-diphossugar_trans"/>
</dbReference>
<sequence>MLAFLLLAFVVALAVLASSFTARIERLQAPISVLPNILEVSAEKHPTRDLRSRVLSSGDAPECDVTGETARPVSAFVPAADETALSGLRQNCAFFSEVFYGAAVLGRKPETDEPTFGAFPAWEIRSEDHAMRGPERWPFLSPEVGVVEDELAKMLAGEVDEIIQAALPNPEAAKASGVSGVCLDLSGFGNISPSLVLSALGVLEQHLDRSGLGQCLIGPSEAAFLRDPDILATVDIAVAVLIDAKTSPTVAPATGAWIVKQVGELHEAAKTGKLRFAISAAGISWEGGQRRSSRVSYAVAMDQAATYSSPPTFDAKASSMMVRFIDVEGRPNQIWLPDAVTMSEALKAIPESIPVVIWPIGYEDPTLWEVFLDGSAKPPETVSLGEQVIETVEDGIFVSTSEGRLGVRRFEAAISPEVGLSALSYDIIPKAPWLSEIANVSLPSLTLTFDGLGDLDDFDSVLNALSGAEVKATFLLGLEDTLLRSDRITRLLEEGHEIGLLAEGDIDGDGLVSGLDRFSFDLSQHALHHHTGTLPVLVRHPSRSPLAVSRVAELAVARELQKQGRLALPTGISAPYGQYDPRAFHEVVLAAVLSQPFGIVRFDFSSGNSKSVSDSFKTTLDLFLAEGIQILSMPEVVETDAQRLHAYTDAQPDILDKVVYGSLRFSWNSFEDFFLILALIVLIRAPIQIVLALIWRNRYPVEPNYKPEVTVVVPAFNEEQVIARTIASILDSTYRHLKVLVVDDGSADHTAGIVEELVASDERIELIRETNHGKWYAEDIAINNLDSPIFVVIDADTLLHPDAIEYLVQPFRDPKVGAVAGTVEVGNQMNLITRCQAVEYTVSQELMRRAYQAFNGILVVPGAIGAWRTDAVREAGFVTGDTITEDADLTVAVNRANYRVVYQPDALSYTEVPETLRQFMKQRLRWSLGILQVSWKHKRAILEGRGIGLISIVESLWYRLVSGVVYPLLDLLLVGLLLQSVFAFALGVQPIAFGFSFEFYLAIAAHVFLDVVNLIFAFWFKRRWDWSLLLISPLMRLGFVQLLYISSFRALYHAVTGKLDVWEKIFRTGKAKMPRKPQAPPIARKTN</sequence>
<proteinExistence type="inferred from homology"/>
<keyword evidence="4" id="KW-0812">Transmembrane</keyword>
<keyword evidence="6" id="KW-1185">Reference proteome</keyword>
<dbReference type="Gene3D" id="3.10.50.10">
    <property type="match status" value="1"/>
</dbReference>
<dbReference type="GO" id="GO:0016757">
    <property type="term" value="F:glycosyltransferase activity"/>
    <property type="evidence" value="ECO:0007669"/>
    <property type="project" value="UniProtKB-KW"/>
</dbReference>